<sequence>MIILLIILGLVVAAVVIYFMWIGLAGLITLIREASKGWRAGWNKEK</sequence>
<reference evidence="2 3" key="1">
    <citation type="submission" date="2018-04" db="EMBL/GenBank/DDBJ databases">
        <authorList>
            <person name="Harrington T."/>
            <person name="Washburn E."/>
            <person name="Bricker J."/>
            <person name="McKinney A."/>
            <person name="Betsko A.J."/>
            <person name="Garlena R.A."/>
            <person name="Russell D.A."/>
            <person name="Pope W.A."/>
            <person name="Jacobs-Sera D."/>
            <person name="Hatfull G.F."/>
        </authorList>
    </citation>
    <scope>NUCLEOTIDE SEQUENCE [LARGE SCALE GENOMIC DNA]</scope>
</reference>
<accession>A0A2Z4Q3N1</accession>
<keyword evidence="1" id="KW-1133">Transmembrane helix</keyword>
<keyword evidence="1" id="KW-0472">Membrane</keyword>
<protein>
    <submittedName>
        <fullName evidence="2">Uncharacterized protein</fullName>
    </submittedName>
</protein>
<dbReference type="Proteomes" id="UP000251068">
    <property type="component" value="Segment"/>
</dbReference>
<organism evidence="2 3">
    <name type="scientific">Microbacterium phage AnnaSerena</name>
    <dbReference type="NCBI Taxonomy" id="2201432"/>
    <lineage>
        <taxon>Viruses</taxon>
        <taxon>Duplodnaviria</taxon>
        <taxon>Heunggongvirae</taxon>
        <taxon>Uroviricota</taxon>
        <taxon>Caudoviricetes</taxon>
        <taxon>Krampusvirus</taxon>
        <taxon>Krampusvirus krampus</taxon>
    </lineage>
</organism>
<evidence type="ECO:0000256" key="1">
    <source>
        <dbReference type="SAM" id="Phobius"/>
    </source>
</evidence>
<dbReference type="EMBL" id="MH271292">
    <property type="protein sequence ID" value="AWY04534.1"/>
    <property type="molecule type" value="Genomic_DNA"/>
</dbReference>
<keyword evidence="1" id="KW-0812">Transmembrane</keyword>
<proteinExistence type="predicted"/>
<evidence type="ECO:0000313" key="3">
    <source>
        <dbReference type="Proteomes" id="UP000251068"/>
    </source>
</evidence>
<feature type="transmembrane region" description="Helical" evidence="1">
    <location>
        <begin position="6"/>
        <end position="31"/>
    </location>
</feature>
<evidence type="ECO:0000313" key="2">
    <source>
        <dbReference type="EMBL" id="AWY04534.1"/>
    </source>
</evidence>
<gene>
    <name evidence="2" type="primary">80</name>
    <name evidence="2" type="ORF">SEA_ANNASERENA_80</name>
</gene>
<name>A0A2Z4Q3N1_9CAUD</name>